<gene>
    <name evidence="1" type="ORF">M413DRAFT_422982</name>
</gene>
<dbReference type="HOGENOM" id="CLU_043415_0_0_1"/>
<evidence type="ECO:0000313" key="2">
    <source>
        <dbReference type="Proteomes" id="UP000053424"/>
    </source>
</evidence>
<evidence type="ECO:0008006" key="3">
    <source>
        <dbReference type="Google" id="ProtNLM"/>
    </source>
</evidence>
<dbReference type="AlphaFoldDB" id="A0A0C3CEL8"/>
<dbReference type="Proteomes" id="UP000053424">
    <property type="component" value="Unassembled WGS sequence"/>
</dbReference>
<name>A0A0C3CEL8_HEBCY</name>
<reference evidence="2" key="2">
    <citation type="submission" date="2015-01" db="EMBL/GenBank/DDBJ databases">
        <title>Evolutionary Origins and Diversification of the Mycorrhizal Mutualists.</title>
        <authorList>
            <consortium name="DOE Joint Genome Institute"/>
            <consortium name="Mycorrhizal Genomics Consortium"/>
            <person name="Kohler A."/>
            <person name="Kuo A."/>
            <person name="Nagy L.G."/>
            <person name="Floudas D."/>
            <person name="Copeland A."/>
            <person name="Barry K.W."/>
            <person name="Cichocki N."/>
            <person name="Veneault-Fourrey C."/>
            <person name="LaButti K."/>
            <person name="Lindquist E.A."/>
            <person name="Lipzen A."/>
            <person name="Lundell T."/>
            <person name="Morin E."/>
            <person name="Murat C."/>
            <person name="Riley R."/>
            <person name="Ohm R."/>
            <person name="Sun H."/>
            <person name="Tunlid A."/>
            <person name="Henrissat B."/>
            <person name="Grigoriev I.V."/>
            <person name="Hibbett D.S."/>
            <person name="Martin F."/>
        </authorList>
    </citation>
    <scope>NUCLEOTIDE SEQUENCE [LARGE SCALE GENOMIC DNA]</scope>
    <source>
        <strain evidence="2">h7</strain>
    </source>
</reference>
<evidence type="ECO:0000313" key="1">
    <source>
        <dbReference type="EMBL" id="KIM47215.1"/>
    </source>
</evidence>
<accession>A0A0C3CEL8</accession>
<keyword evidence="2" id="KW-1185">Reference proteome</keyword>
<dbReference type="OrthoDB" id="2992500at2759"/>
<sequence>MSISNQGSVVGGALLPSIPPTYPNFPNDVLKRIFDLIIRGPAVFPPPSNHPREILAQVCTRWQYVVTSTPTYWTTLEFVQLDAQGPANFFELAQEFLRRSGSTIPLSIRFRGGLESDAAHRIFEHVIQSYAHRMWFFACVITKRELGTFFGADCVQFPLLLHVVLDVSTADAQISTRIPVRGSVDISAFQHALPSLRHVVLSIPEGIHATDLQLPWSRLTDIDLGNTPIRSNKFMKIMEQSLVLDDGVFCINFPRIDSEQSITFRTITVPLLRHLRLRLIRPSRGGRTFPKLRTPSLESLWLEREEVGQAVRDTRLYETLLAGLNASLKHITITEHSVPSTLLFLPQLKGGPRFMYQGLEGVLRSAHNLTSLYLYPGIFIHPVVLGKLASGEFLPFLEKLAISSVTGWDIIWMVQERNLVSTRPHSGGPSSELGSLAAPMVRRAVPLNYLSLLVMGCGLDQGSVQKLKHAVGSLRLACGYVLRYVDIPSREPIYPLVNHNFFLFLVVDTWSSSC</sequence>
<proteinExistence type="predicted"/>
<protein>
    <recommendedName>
        <fullName evidence="3">F-box domain-containing protein</fullName>
    </recommendedName>
</protein>
<reference evidence="1 2" key="1">
    <citation type="submission" date="2014-04" db="EMBL/GenBank/DDBJ databases">
        <authorList>
            <consortium name="DOE Joint Genome Institute"/>
            <person name="Kuo A."/>
            <person name="Gay G."/>
            <person name="Dore J."/>
            <person name="Kohler A."/>
            <person name="Nagy L.G."/>
            <person name="Floudas D."/>
            <person name="Copeland A."/>
            <person name="Barry K.W."/>
            <person name="Cichocki N."/>
            <person name="Veneault-Fourrey C."/>
            <person name="LaButti K."/>
            <person name="Lindquist E.A."/>
            <person name="Lipzen A."/>
            <person name="Lundell T."/>
            <person name="Morin E."/>
            <person name="Murat C."/>
            <person name="Sun H."/>
            <person name="Tunlid A."/>
            <person name="Henrissat B."/>
            <person name="Grigoriev I.V."/>
            <person name="Hibbett D.S."/>
            <person name="Martin F."/>
            <person name="Nordberg H.P."/>
            <person name="Cantor M.N."/>
            <person name="Hua S.X."/>
        </authorList>
    </citation>
    <scope>NUCLEOTIDE SEQUENCE [LARGE SCALE GENOMIC DNA]</scope>
    <source>
        <strain evidence="2">h7</strain>
    </source>
</reference>
<dbReference type="EMBL" id="KN831770">
    <property type="protein sequence ID" value="KIM47215.1"/>
    <property type="molecule type" value="Genomic_DNA"/>
</dbReference>
<organism evidence="1 2">
    <name type="scientific">Hebeloma cylindrosporum</name>
    <dbReference type="NCBI Taxonomy" id="76867"/>
    <lineage>
        <taxon>Eukaryota</taxon>
        <taxon>Fungi</taxon>
        <taxon>Dikarya</taxon>
        <taxon>Basidiomycota</taxon>
        <taxon>Agaricomycotina</taxon>
        <taxon>Agaricomycetes</taxon>
        <taxon>Agaricomycetidae</taxon>
        <taxon>Agaricales</taxon>
        <taxon>Agaricineae</taxon>
        <taxon>Hymenogastraceae</taxon>
        <taxon>Hebeloma</taxon>
    </lineage>
</organism>